<feature type="region of interest" description="Disordered" evidence="1">
    <location>
        <begin position="423"/>
        <end position="450"/>
    </location>
</feature>
<dbReference type="Proteomes" id="UP000095009">
    <property type="component" value="Unassembled WGS sequence"/>
</dbReference>
<accession>A0A1E3PCS1</accession>
<dbReference type="PANTHER" id="PTHR31145">
    <property type="entry name" value="INTEGRAL MEMBRANE PROTEIN (AFU_ORTHOLOGUE AFUA_7G01610)"/>
    <property type="match status" value="1"/>
</dbReference>
<feature type="transmembrane region" description="Helical" evidence="2">
    <location>
        <begin position="176"/>
        <end position="196"/>
    </location>
</feature>
<dbReference type="GO" id="GO:0009272">
    <property type="term" value="P:fungal-type cell wall biogenesis"/>
    <property type="evidence" value="ECO:0007669"/>
    <property type="project" value="TreeGrafter"/>
</dbReference>
<feature type="domain" description="TRP C-terminal" evidence="3">
    <location>
        <begin position="1"/>
        <end position="275"/>
    </location>
</feature>
<feature type="transmembrane region" description="Helical" evidence="2">
    <location>
        <begin position="208"/>
        <end position="227"/>
    </location>
</feature>
<dbReference type="Pfam" id="PF06011">
    <property type="entry name" value="TRP"/>
    <property type="match status" value="1"/>
</dbReference>
<feature type="compositionally biased region" description="Low complexity" evidence="1">
    <location>
        <begin position="423"/>
        <end position="432"/>
    </location>
</feature>
<organism evidence="4 5">
    <name type="scientific">Nadsonia fulvescens var. elongata DSM 6958</name>
    <dbReference type="NCBI Taxonomy" id="857566"/>
    <lineage>
        <taxon>Eukaryota</taxon>
        <taxon>Fungi</taxon>
        <taxon>Dikarya</taxon>
        <taxon>Ascomycota</taxon>
        <taxon>Saccharomycotina</taxon>
        <taxon>Dipodascomycetes</taxon>
        <taxon>Dipodascales</taxon>
        <taxon>Dipodascales incertae sedis</taxon>
        <taxon>Nadsonia</taxon>
    </lineage>
</organism>
<dbReference type="AlphaFoldDB" id="A0A1E3PCS1"/>
<dbReference type="InterPro" id="IPR040241">
    <property type="entry name" value="TRP_Flc/Pkd2-like"/>
</dbReference>
<name>A0A1E3PCS1_9ASCO</name>
<feature type="transmembrane region" description="Helical" evidence="2">
    <location>
        <begin position="150"/>
        <end position="170"/>
    </location>
</feature>
<evidence type="ECO:0000313" key="5">
    <source>
        <dbReference type="Proteomes" id="UP000095009"/>
    </source>
</evidence>
<protein>
    <recommendedName>
        <fullName evidence="3">TRP C-terminal domain-containing protein</fullName>
    </recommendedName>
</protein>
<dbReference type="InterPro" id="IPR010308">
    <property type="entry name" value="TRP_C"/>
</dbReference>
<sequence length="502" mass="56283">MFLTCLVWFSIIVGLVIAIVLIIKIALEVKSLMNSSRDDKKDGLSPFWENFRRQYWVFMTTNVVRLFWIFYGVGTLYCLYQFKLNDSWAIKAIAGVTFGVFTMILLAATAKIFWLALHASHKKGGLEHLFSHQPWTAKYGLFYDCFQLKYWWFFVLFMSASFGRSAFLALGYGNGLLQVIGQLVIDLIFLVILLILKPFNTKMGNGINIAIAIVRVVSCCFLLAFTVELKVNSIKTTVVGMVLMIIQSVLMVVLAVLIMANAIWLLYRMVRNTSIVVVPKEEQDKGSINISQMGNLDEREYENEKSLCIEKDAISFLSMSQNSISTSDPIVFGQAHSTGRQFEGGHNYSHRIFTESTSHNDTKSLSSVETLPMAPYTISRKYPSSQSLVAHSFASTNPWPDNIDHGLNTIRVVGVNNNSTISLSSTSRDSISQTARNLDSAETEAKSTSRPRLIQSLSLYSVNSSLREPLYQPKFIEDWDGQPHNQDPADEADSGLAAETAK</sequence>
<feature type="transmembrane region" description="Helical" evidence="2">
    <location>
        <begin position="6"/>
        <end position="27"/>
    </location>
</feature>
<dbReference type="STRING" id="857566.A0A1E3PCS1"/>
<dbReference type="GO" id="GO:0055085">
    <property type="term" value="P:transmembrane transport"/>
    <property type="evidence" value="ECO:0007669"/>
    <property type="project" value="TreeGrafter"/>
</dbReference>
<dbReference type="OrthoDB" id="2115177at2759"/>
<evidence type="ECO:0000313" key="4">
    <source>
        <dbReference type="EMBL" id="ODQ63206.1"/>
    </source>
</evidence>
<keyword evidence="5" id="KW-1185">Reference proteome</keyword>
<feature type="transmembrane region" description="Helical" evidence="2">
    <location>
        <begin position="239"/>
        <end position="267"/>
    </location>
</feature>
<evidence type="ECO:0000256" key="2">
    <source>
        <dbReference type="SAM" id="Phobius"/>
    </source>
</evidence>
<keyword evidence="2" id="KW-1133">Transmembrane helix</keyword>
<dbReference type="EMBL" id="KV454415">
    <property type="protein sequence ID" value="ODQ63206.1"/>
    <property type="molecule type" value="Genomic_DNA"/>
</dbReference>
<dbReference type="GO" id="GO:0016020">
    <property type="term" value="C:membrane"/>
    <property type="evidence" value="ECO:0007669"/>
    <property type="project" value="TreeGrafter"/>
</dbReference>
<keyword evidence="2" id="KW-0812">Transmembrane</keyword>
<feature type="region of interest" description="Disordered" evidence="1">
    <location>
        <begin position="474"/>
        <end position="502"/>
    </location>
</feature>
<evidence type="ECO:0000259" key="3">
    <source>
        <dbReference type="Pfam" id="PF06011"/>
    </source>
</evidence>
<evidence type="ECO:0000256" key="1">
    <source>
        <dbReference type="SAM" id="MobiDB-lite"/>
    </source>
</evidence>
<gene>
    <name evidence="4" type="ORF">NADFUDRAFT_84395</name>
</gene>
<feature type="transmembrane region" description="Helical" evidence="2">
    <location>
        <begin position="88"/>
        <end position="114"/>
    </location>
</feature>
<reference evidence="4 5" key="1">
    <citation type="journal article" date="2016" name="Proc. Natl. Acad. Sci. U.S.A.">
        <title>Comparative genomics of biotechnologically important yeasts.</title>
        <authorList>
            <person name="Riley R."/>
            <person name="Haridas S."/>
            <person name="Wolfe K.H."/>
            <person name="Lopes M.R."/>
            <person name="Hittinger C.T."/>
            <person name="Goeker M."/>
            <person name="Salamov A.A."/>
            <person name="Wisecaver J.H."/>
            <person name="Long T.M."/>
            <person name="Calvey C.H."/>
            <person name="Aerts A.L."/>
            <person name="Barry K.W."/>
            <person name="Choi C."/>
            <person name="Clum A."/>
            <person name="Coughlan A.Y."/>
            <person name="Deshpande S."/>
            <person name="Douglass A.P."/>
            <person name="Hanson S.J."/>
            <person name="Klenk H.-P."/>
            <person name="LaButti K.M."/>
            <person name="Lapidus A."/>
            <person name="Lindquist E.A."/>
            <person name="Lipzen A.M."/>
            <person name="Meier-Kolthoff J.P."/>
            <person name="Ohm R.A."/>
            <person name="Otillar R.P."/>
            <person name="Pangilinan J.L."/>
            <person name="Peng Y."/>
            <person name="Rokas A."/>
            <person name="Rosa C.A."/>
            <person name="Scheuner C."/>
            <person name="Sibirny A.A."/>
            <person name="Slot J.C."/>
            <person name="Stielow J.B."/>
            <person name="Sun H."/>
            <person name="Kurtzman C.P."/>
            <person name="Blackwell M."/>
            <person name="Grigoriev I.V."/>
            <person name="Jeffries T.W."/>
        </authorList>
    </citation>
    <scope>NUCLEOTIDE SEQUENCE [LARGE SCALE GENOMIC DNA]</scope>
    <source>
        <strain evidence="4 5">DSM 6958</strain>
    </source>
</reference>
<dbReference type="PANTHER" id="PTHR31145:SF5">
    <property type="entry name" value="DUF907 DOMAIN PROTEIN (AFU_ORTHOLOGUE AFUA_2G06100)"/>
    <property type="match status" value="1"/>
</dbReference>
<keyword evidence="2" id="KW-0472">Membrane</keyword>
<feature type="transmembrane region" description="Helical" evidence="2">
    <location>
        <begin position="62"/>
        <end position="82"/>
    </location>
</feature>
<proteinExistence type="predicted"/>